<keyword evidence="2" id="KW-1185">Reference proteome</keyword>
<comment type="caution">
    <text evidence="1">The sequence shown here is derived from an EMBL/GenBank/DDBJ whole genome shotgun (WGS) entry which is preliminary data.</text>
</comment>
<dbReference type="AlphaFoldDB" id="A0A812XWP2"/>
<accession>A0A812XWP2</accession>
<gene>
    <name evidence="1" type="ORF">SPIL2461_LOCUS21916</name>
</gene>
<name>A0A812XWP2_SYMPI</name>
<evidence type="ECO:0000313" key="1">
    <source>
        <dbReference type="EMBL" id="CAE7754859.1"/>
    </source>
</evidence>
<reference evidence="1" key="1">
    <citation type="submission" date="2021-02" db="EMBL/GenBank/DDBJ databases">
        <authorList>
            <person name="Dougan E. K."/>
            <person name="Rhodes N."/>
            <person name="Thang M."/>
            <person name="Chan C."/>
        </authorList>
    </citation>
    <scope>NUCLEOTIDE SEQUENCE</scope>
</reference>
<organism evidence="1 2">
    <name type="scientific">Symbiodinium pilosum</name>
    <name type="common">Dinoflagellate</name>
    <dbReference type="NCBI Taxonomy" id="2952"/>
    <lineage>
        <taxon>Eukaryota</taxon>
        <taxon>Sar</taxon>
        <taxon>Alveolata</taxon>
        <taxon>Dinophyceae</taxon>
        <taxon>Suessiales</taxon>
        <taxon>Symbiodiniaceae</taxon>
        <taxon>Symbiodinium</taxon>
    </lineage>
</organism>
<feature type="non-terminal residue" evidence="1">
    <location>
        <position position="71"/>
    </location>
</feature>
<dbReference type="EMBL" id="CAJNIZ010046709">
    <property type="protein sequence ID" value="CAE7754859.1"/>
    <property type="molecule type" value="Genomic_DNA"/>
</dbReference>
<protein>
    <submittedName>
        <fullName evidence="1">Uncharacterized protein</fullName>
    </submittedName>
</protein>
<feature type="non-terminal residue" evidence="1">
    <location>
        <position position="1"/>
    </location>
</feature>
<proteinExistence type="predicted"/>
<dbReference type="Proteomes" id="UP000649617">
    <property type="component" value="Unassembled WGS sequence"/>
</dbReference>
<evidence type="ECO:0000313" key="2">
    <source>
        <dbReference type="Proteomes" id="UP000649617"/>
    </source>
</evidence>
<sequence>EDFVDFLTNLDNPQVRGIVANNSAVATAAAIEGGDFFFCSRGLFSQATIEGGEDGDRSVSSALIMATLAHA</sequence>